<gene>
    <name evidence="2" type="ORF">ENP86_00850</name>
</gene>
<dbReference type="EMBL" id="DSKY01000002">
    <property type="protein sequence ID" value="HDY58095.1"/>
    <property type="molecule type" value="Genomic_DNA"/>
</dbReference>
<feature type="domain" description="Secretion system C-terminal sorting" evidence="1">
    <location>
        <begin position="29"/>
        <end position="107"/>
    </location>
</feature>
<organism evidence="2">
    <name type="scientific">candidate division WOR-3 bacterium</name>
    <dbReference type="NCBI Taxonomy" id="2052148"/>
    <lineage>
        <taxon>Bacteria</taxon>
        <taxon>Bacteria division WOR-3</taxon>
    </lineage>
</organism>
<accession>A0A7V1EH12</accession>
<name>A0A7V1EH12_UNCW3</name>
<dbReference type="Gene3D" id="2.60.40.4070">
    <property type="match status" value="1"/>
</dbReference>
<reference evidence="2" key="1">
    <citation type="journal article" date="2020" name="mSystems">
        <title>Genome- and Community-Level Interaction Insights into Carbon Utilization and Element Cycling Functions of Hydrothermarchaeota in Hydrothermal Sediment.</title>
        <authorList>
            <person name="Zhou Z."/>
            <person name="Liu Y."/>
            <person name="Xu W."/>
            <person name="Pan J."/>
            <person name="Luo Z.H."/>
            <person name="Li M."/>
        </authorList>
    </citation>
    <scope>NUCLEOTIDE SEQUENCE [LARGE SCALE GENOMIC DNA]</scope>
    <source>
        <strain evidence="2">SpSt-258</strain>
    </source>
</reference>
<comment type="caution">
    <text evidence="2">The sequence shown here is derived from an EMBL/GenBank/DDBJ whole genome shotgun (WGS) entry which is preliminary data.</text>
</comment>
<evidence type="ECO:0000259" key="1">
    <source>
        <dbReference type="Pfam" id="PF18962"/>
    </source>
</evidence>
<protein>
    <submittedName>
        <fullName evidence="2">T9SS type A sorting domain-containing protein</fullName>
    </submittedName>
</protein>
<dbReference type="AlphaFoldDB" id="A0A7V1EH12"/>
<dbReference type="NCBIfam" id="TIGR04183">
    <property type="entry name" value="Por_Secre_tail"/>
    <property type="match status" value="1"/>
</dbReference>
<dbReference type="Pfam" id="PF18962">
    <property type="entry name" value="Por_Secre_tail"/>
    <property type="match status" value="1"/>
</dbReference>
<dbReference type="InterPro" id="IPR026444">
    <property type="entry name" value="Secre_tail"/>
</dbReference>
<evidence type="ECO:0000313" key="2">
    <source>
        <dbReference type="EMBL" id="HDY58095.1"/>
    </source>
</evidence>
<proteinExistence type="predicted"/>
<sequence length="109" mass="12134">MIKADTSGNVTGVIDSRQIMKNPSEILRISPNPCNKAAKIQISVSHKDYVILKIFDISGSEVTTIFNGELNPGVYSHIYNATGLENGIYFVSLKIGNRLWKNKKLIILR</sequence>